<accession>A0A168BV26</accession>
<dbReference type="EMBL" id="AZGZ01000004">
    <property type="protein sequence ID" value="KZZ95784.1"/>
    <property type="molecule type" value="Genomic_DNA"/>
</dbReference>
<gene>
    <name evidence="1" type="ORF">AAP_01460</name>
</gene>
<evidence type="ECO:0000313" key="1">
    <source>
        <dbReference type="EMBL" id="KZZ95784.1"/>
    </source>
</evidence>
<name>A0A168BV26_9EURO</name>
<evidence type="ECO:0000313" key="2">
    <source>
        <dbReference type="Proteomes" id="UP000242877"/>
    </source>
</evidence>
<keyword evidence="2" id="KW-1185">Reference proteome</keyword>
<protein>
    <submittedName>
        <fullName evidence="1">Uncharacterized protein</fullName>
    </submittedName>
</protein>
<reference evidence="1 2" key="1">
    <citation type="journal article" date="2016" name="Genome Biol. Evol.">
        <title>Divergent and convergent evolution of fungal pathogenicity.</title>
        <authorList>
            <person name="Shang Y."/>
            <person name="Xiao G."/>
            <person name="Zheng P."/>
            <person name="Cen K."/>
            <person name="Zhan S."/>
            <person name="Wang C."/>
        </authorList>
    </citation>
    <scope>NUCLEOTIDE SEQUENCE [LARGE SCALE GENOMIC DNA]</scope>
    <source>
        <strain evidence="1 2">ARSEF 7405</strain>
    </source>
</reference>
<comment type="caution">
    <text evidence="1">The sequence shown here is derived from an EMBL/GenBank/DDBJ whole genome shotgun (WGS) entry which is preliminary data.</text>
</comment>
<dbReference type="OrthoDB" id="4200462at2759"/>
<sequence length="174" mass="19598">MHLWEGALFMNNPGDPTFNIVTETIWNEVIAHYSIIACTSFCLTPFMKATRTNWGEASRGVFDSYNDSRSPRYNSSKGEHTSFALKSLTKPIRVRRSSGFDAEMTDSILSAANRENAGECFRRDDCISKQTTVSNDVLTGSRAETSIDTDESRKMYIKRDIDFSIQYAPRAAIP</sequence>
<dbReference type="Proteomes" id="UP000242877">
    <property type="component" value="Unassembled WGS sequence"/>
</dbReference>
<proteinExistence type="predicted"/>
<organism evidence="1 2">
    <name type="scientific">Ascosphaera apis ARSEF 7405</name>
    <dbReference type="NCBI Taxonomy" id="392613"/>
    <lineage>
        <taxon>Eukaryota</taxon>
        <taxon>Fungi</taxon>
        <taxon>Dikarya</taxon>
        <taxon>Ascomycota</taxon>
        <taxon>Pezizomycotina</taxon>
        <taxon>Eurotiomycetes</taxon>
        <taxon>Eurotiomycetidae</taxon>
        <taxon>Onygenales</taxon>
        <taxon>Ascosphaeraceae</taxon>
        <taxon>Ascosphaera</taxon>
    </lineage>
</organism>
<dbReference type="AlphaFoldDB" id="A0A168BV26"/>
<dbReference type="VEuPathDB" id="FungiDB:AAP_01460"/>